<name>A0ACD3BAN0_9AGAR</name>
<dbReference type="Proteomes" id="UP000308600">
    <property type="component" value="Unassembled WGS sequence"/>
</dbReference>
<protein>
    <submittedName>
        <fullName evidence="1">Uncharacterized protein</fullName>
    </submittedName>
</protein>
<gene>
    <name evidence="1" type="ORF">BDN72DRAFT_833194</name>
</gene>
<reference evidence="1 2" key="1">
    <citation type="journal article" date="2019" name="Nat. Ecol. Evol.">
        <title>Megaphylogeny resolves global patterns of mushroom evolution.</title>
        <authorList>
            <person name="Varga T."/>
            <person name="Krizsan K."/>
            <person name="Foldi C."/>
            <person name="Dima B."/>
            <person name="Sanchez-Garcia M."/>
            <person name="Sanchez-Ramirez S."/>
            <person name="Szollosi G.J."/>
            <person name="Szarkandi J.G."/>
            <person name="Papp V."/>
            <person name="Albert L."/>
            <person name="Andreopoulos W."/>
            <person name="Angelini C."/>
            <person name="Antonin V."/>
            <person name="Barry K.W."/>
            <person name="Bougher N.L."/>
            <person name="Buchanan P."/>
            <person name="Buyck B."/>
            <person name="Bense V."/>
            <person name="Catcheside P."/>
            <person name="Chovatia M."/>
            <person name="Cooper J."/>
            <person name="Damon W."/>
            <person name="Desjardin D."/>
            <person name="Finy P."/>
            <person name="Geml J."/>
            <person name="Haridas S."/>
            <person name="Hughes K."/>
            <person name="Justo A."/>
            <person name="Karasinski D."/>
            <person name="Kautmanova I."/>
            <person name="Kiss B."/>
            <person name="Kocsube S."/>
            <person name="Kotiranta H."/>
            <person name="LaButti K.M."/>
            <person name="Lechner B.E."/>
            <person name="Liimatainen K."/>
            <person name="Lipzen A."/>
            <person name="Lukacs Z."/>
            <person name="Mihaltcheva S."/>
            <person name="Morgado L.N."/>
            <person name="Niskanen T."/>
            <person name="Noordeloos M.E."/>
            <person name="Ohm R.A."/>
            <person name="Ortiz-Santana B."/>
            <person name="Ovrebo C."/>
            <person name="Racz N."/>
            <person name="Riley R."/>
            <person name="Savchenko A."/>
            <person name="Shiryaev A."/>
            <person name="Soop K."/>
            <person name="Spirin V."/>
            <person name="Szebenyi C."/>
            <person name="Tomsovsky M."/>
            <person name="Tulloss R.E."/>
            <person name="Uehling J."/>
            <person name="Grigoriev I.V."/>
            <person name="Vagvolgyi C."/>
            <person name="Papp T."/>
            <person name="Martin F.M."/>
            <person name="Miettinen O."/>
            <person name="Hibbett D.S."/>
            <person name="Nagy L.G."/>
        </authorList>
    </citation>
    <scope>NUCLEOTIDE SEQUENCE [LARGE SCALE GENOMIC DNA]</scope>
    <source>
        <strain evidence="1 2">NL-1719</strain>
    </source>
</reference>
<organism evidence="1 2">
    <name type="scientific">Pluteus cervinus</name>
    <dbReference type="NCBI Taxonomy" id="181527"/>
    <lineage>
        <taxon>Eukaryota</taxon>
        <taxon>Fungi</taxon>
        <taxon>Dikarya</taxon>
        <taxon>Basidiomycota</taxon>
        <taxon>Agaricomycotina</taxon>
        <taxon>Agaricomycetes</taxon>
        <taxon>Agaricomycetidae</taxon>
        <taxon>Agaricales</taxon>
        <taxon>Pluteineae</taxon>
        <taxon>Pluteaceae</taxon>
        <taxon>Pluteus</taxon>
    </lineage>
</organism>
<dbReference type="EMBL" id="ML208267">
    <property type="protein sequence ID" value="TFK74667.1"/>
    <property type="molecule type" value="Genomic_DNA"/>
</dbReference>
<evidence type="ECO:0000313" key="1">
    <source>
        <dbReference type="EMBL" id="TFK74667.1"/>
    </source>
</evidence>
<evidence type="ECO:0000313" key="2">
    <source>
        <dbReference type="Proteomes" id="UP000308600"/>
    </source>
</evidence>
<proteinExistence type="predicted"/>
<sequence>MAESSVLPSSTPTIVLSKSSCVKPENYAFRQITFLVEGCLFRVPRLYFERESEFFRTTFQLPQESGRALDGDSDEQPFRLDDVKKADFKALLGIMYPKNFQSLPIAFTVDQWTSVLKLSTMWEFDKIRNLSIERLKAQLSDPIQKLVLARRYEIESWKLPAIRKLVERRDPITLREGMAIGIEAALKIASIRECCCRNNETGEWVMQDSRLRAESEIPGLADRIKTTFGL</sequence>
<accession>A0ACD3BAN0</accession>
<keyword evidence="2" id="KW-1185">Reference proteome</keyword>